<evidence type="ECO:0000256" key="1">
    <source>
        <dbReference type="SAM" id="Phobius"/>
    </source>
</evidence>
<dbReference type="EnsemblMetazoa" id="ACUA016644-RA">
    <property type="protein sequence ID" value="ACUA016644-PA"/>
    <property type="gene ID" value="ACUA016644"/>
</dbReference>
<organism evidence="2 3">
    <name type="scientific">Anopheles culicifacies</name>
    <dbReference type="NCBI Taxonomy" id="139723"/>
    <lineage>
        <taxon>Eukaryota</taxon>
        <taxon>Metazoa</taxon>
        <taxon>Ecdysozoa</taxon>
        <taxon>Arthropoda</taxon>
        <taxon>Hexapoda</taxon>
        <taxon>Insecta</taxon>
        <taxon>Pterygota</taxon>
        <taxon>Neoptera</taxon>
        <taxon>Endopterygota</taxon>
        <taxon>Diptera</taxon>
        <taxon>Nematocera</taxon>
        <taxon>Culicoidea</taxon>
        <taxon>Culicidae</taxon>
        <taxon>Anophelinae</taxon>
        <taxon>Anopheles</taxon>
        <taxon>culicifacies species complex</taxon>
    </lineage>
</organism>
<name>A0A182MEY4_9DIPT</name>
<evidence type="ECO:0000313" key="2">
    <source>
        <dbReference type="EnsemblMetazoa" id="ACUA016644-PA"/>
    </source>
</evidence>
<keyword evidence="1" id="KW-1133">Transmembrane helix</keyword>
<keyword evidence="1" id="KW-0472">Membrane</keyword>
<protein>
    <submittedName>
        <fullName evidence="2">Uncharacterized protein</fullName>
    </submittedName>
</protein>
<feature type="transmembrane region" description="Helical" evidence="1">
    <location>
        <begin position="97"/>
        <end position="117"/>
    </location>
</feature>
<keyword evidence="1" id="KW-0812">Transmembrane</keyword>
<dbReference type="EMBL" id="AXCM01000998">
    <property type="status" value="NOT_ANNOTATED_CDS"/>
    <property type="molecule type" value="Genomic_DNA"/>
</dbReference>
<proteinExistence type="predicted"/>
<keyword evidence="3" id="KW-1185">Reference proteome</keyword>
<reference evidence="2" key="2">
    <citation type="submission" date="2020-05" db="UniProtKB">
        <authorList>
            <consortium name="EnsemblMetazoa"/>
        </authorList>
    </citation>
    <scope>IDENTIFICATION</scope>
    <source>
        <strain evidence="2">A-37</strain>
    </source>
</reference>
<reference evidence="3" key="1">
    <citation type="submission" date="2013-09" db="EMBL/GenBank/DDBJ databases">
        <title>The Genome Sequence of Anopheles culicifacies species A.</title>
        <authorList>
            <consortium name="The Broad Institute Genomics Platform"/>
            <person name="Neafsey D.E."/>
            <person name="Besansky N."/>
            <person name="Howell P."/>
            <person name="Walton C."/>
            <person name="Young S.K."/>
            <person name="Zeng Q."/>
            <person name="Gargeya S."/>
            <person name="Fitzgerald M."/>
            <person name="Haas B."/>
            <person name="Abouelleil A."/>
            <person name="Allen A.W."/>
            <person name="Alvarado L."/>
            <person name="Arachchi H.M."/>
            <person name="Berlin A.M."/>
            <person name="Chapman S.B."/>
            <person name="Gainer-Dewar J."/>
            <person name="Goldberg J."/>
            <person name="Griggs A."/>
            <person name="Gujja S."/>
            <person name="Hansen M."/>
            <person name="Howarth C."/>
            <person name="Imamovic A."/>
            <person name="Ireland A."/>
            <person name="Larimer J."/>
            <person name="McCowan C."/>
            <person name="Murphy C."/>
            <person name="Pearson M."/>
            <person name="Poon T.W."/>
            <person name="Priest M."/>
            <person name="Roberts A."/>
            <person name="Saif S."/>
            <person name="Shea T."/>
            <person name="Sisk P."/>
            <person name="Sykes S."/>
            <person name="Wortman J."/>
            <person name="Nusbaum C."/>
            <person name="Birren B."/>
        </authorList>
    </citation>
    <scope>NUCLEOTIDE SEQUENCE [LARGE SCALE GENOMIC DNA]</scope>
    <source>
        <strain evidence="3">A-37</strain>
    </source>
</reference>
<dbReference type="Proteomes" id="UP000075883">
    <property type="component" value="Unassembled WGS sequence"/>
</dbReference>
<dbReference type="VEuPathDB" id="VectorBase:ACUA016644"/>
<evidence type="ECO:0000313" key="3">
    <source>
        <dbReference type="Proteomes" id="UP000075883"/>
    </source>
</evidence>
<sequence>MSTTGNLLYSVQFNRLSNEAAVPLSYIHIPDQQSVPKNWSAKRAQTLYCGQQQQHNETQTRKQSVRSKVYGLTSYLQNISGSTNGIVNTPVALNDGMSGIGLDLFVFIPFFFVFRMLPWIGIR</sequence>
<dbReference type="AlphaFoldDB" id="A0A182MEY4"/>
<accession>A0A182MEY4</accession>